<feature type="chain" id="PRO_5041210855" evidence="1">
    <location>
        <begin position="19"/>
        <end position="119"/>
    </location>
</feature>
<gene>
    <name evidence="2" type="ORF">B0T17DRAFT_497999</name>
</gene>
<feature type="signal peptide" evidence="1">
    <location>
        <begin position="1"/>
        <end position="18"/>
    </location>
</feature>
<dbReference type="EMBL" id="JAULSR010000007">
    <property type="protein sequence ID" value="KAK0615097.1"/>
    <property type="molecule type" value="Genomic_DNA"/>
</dbReference>
<proteinExistence type="predicted"/>
<dbReference type="AlphaFoldDB" id="A0AA40BVF9"/>
<comment type="caution">
    <text evidence="2">The sequence shown here is derived from an EMBL/GenBank/DDBJ whole genome shotgun (WGS) entry which is preliminary data.</text>
</comment>
<evidence type="ECO:0000313" key="3">
    <source>
        <dbReference type="Proteomes" id="UP001174934"/>
    </source>
</evidence>
<evidence type="ECO:0000256" key="1">
    <source>
        <dbReference type="SAM" id="SignalP"/>
    </source>
</evidence>
<keyword evidence="1" id="KW-0732">Signal</keyword>
<name>A0AA40BVF9_9PEZI</name>
<keyword evidence="3" id="KW-1185">Reference proteome</keyword>
<evidence type="ECO:0000313" key="2">
    <source>
        <dbReference type="EMBL" id="KAK0615097.1"/>
    </source>
</evidence>
<accession>A0AA40BVF9</accession>
<sequence length="119" mass="12915">MKFTSLIVIAAFIDASLASFSKSEISPANLKIRAKPPHHNHVHGIVPDFRQPCVCPTANCPSFLNQKALCGCKAAAAQACYNKSQRGCPAPVIGVNLLLIDFLSSSVLYRLLTRYKLCL</sequence>
<organism evidence="2 3">
    <name type="scientific">Bombardia bombarda</name>
    <dbReference type="NCBI Taxonomy" id="252184"/>
    <lineage>
        <taxon>Eukaryota</taxon>
        <taxon>Fungi</taxon>
        <taxon>Dikarya</taxon>
        <taxon>Ascomycota</taxon>
        <taxon>Pezizomycotina</taxon>
        <taxon>Sordariomycetes</taxon>
        <taxon>Sordariomycetidae</taxon>
        <taxon>Sordariales</taxon>
        <taxon>Lasiosphaeriaceae</taxon>
        <taxon>Bombardia</taxon>
    </lineage>
</organism>
<dbReference type="Proteomes" id="UP001174934">
    <property type="component" value="Unassembled WGS sequence"/>
</dbReference>
<reference evidence="2" key="1">
    <citation type="submission" date="2023-06" db="EMBL/GenBank/DDBJ databases">
        <title>Genome-scale phylogeny and comparative genomics of the fungal order Sordariales.</title>
        <authorList>
            <consortium name="Lawrence Berkeley National Laboratory"/>
            <person name="Hensen N."/>
            <person name="Bonometti L."/>
            <person name="Westerberg I."/>
            <person name="Brannstrom I.O."/>
            <person name="Guillou S."/>
            <person name="Cros-Aarteil S."/>
            <person name="Calhoun S."/>
            <person name="Haridas S."/>
            <person name="Kuo A."/>
            <person name="Mondo S."/>
            <person name="Pangilinan J."/>
            <person name="Riley R."/>
            <person name="LaButti K."/>
            <person name="Andreopoulos B."/>
            <person name="Lipzen A."/>
            <person name="Chen C."/>
            <person name="Yanf M."/>
            <person name="Daum C."/>
            <person name="Ng V."/>
            <person name="Clum A."/>
            <person name="Steindorff A."/>
            <person name="Ohm R."/>
            <person name="Martin F."/>
            <person name="Silar P."/>
            <person name="Natvig D."/>
            <person name="Lalanne C."/>
            <person name="Gautier V."/>
            <person name="Ament-velasquez S.L."/>
            <person name="Kruys A."/>
            <person name="Hutchinson M.I."/>
            <person name="Powell A.J."/>
            <person name="Barry K."/>
            <person name="Miller A.N."/>
            <person name="Grigoriev I.V."/>
            <person name="Debuchy R."/>
            <person name="Gladieux P."/>
            <person name="Thoren M.H."/>
            <person name="Johannesson H."/>
        </authorList>
    </citation>
    <scope>NUCLEOTIDE SEQUENCE</scope>
    <source>
        <strain evidence="2">SMH3391-2</strain>
    </source>
</reference>
<protein>
    <submittedName>
        <fullName evidence="2">Uncharacterized protein</fullName>
    </submittedName>
</protein>